<dbReference type="GO" id="GO:0016787">
    <property type="term" value="F:hydrolase activity"/>
    <property type="evidence" value="ECO:0007669"/>
    <property type="project" value="InterPro"/>
</dbReference>
<evidence type="ECO:0000259" key="2">
    <source>
        <dbReference type="Pfam" id="PF00149"/>
    </source>
</evidence>
<protein>
    <submittedName>
        <fullName evidence="3">Metallo-dependent phosphatase-like protein</fullName>
    </submittedName>
</protein>
<feature type="domain" description="Calcineurin-like phosphoesterase" evidence="2">
    <location>
        <begin position="66"/>
        <end position="261"/>
    </location>
</feature>
<dbReference type="Pfam" id="PF00149">
    <property type="entry name" value="Metallophos"/>
    <property type="match status" value="1"/>
</dbReference>
<dbReference type="STRING" id="106004.A0A1Y2E2F6"/>
<dbReference type="SUPFAM" id="SSF56300">
    <property type="entry name" value="Metallo-dependent phosphatases"/>
    <property type="match status" value="1"/>
</dbReference>
<organism evidence="3 4">
    <name type="scientific">Leucosporidium creatinivorum</name>
    <dbReference type="NCBI Taxonomy" id="106004"/>
    <lineage>
        <taxon>Eukaryota</taxon>
        <taxon>Fungi</taxon>
        <taxon>Dikarya</taxon>
        <taxon>Basidiomycota</taxon>
        <taxon>Pucciniomycotina</taxon>
        <taxon>Microbotryomycetes</taxon>
        <taxon>Leucosporidiales</taxon>
        <taxon>Leucosporidium</taxon>
    </lineage>
</organism>
<accession>A0A1Y2E2F6</accession>
<evidence type="ECO:0000256" key="1">
    <source>
        <dbReference type="SAM" id="MobiDB-lite"/>
    </source>
</evidence>
<sequence length="429" mass="46765">MPPTPRSNSNSLGLGRPILFCILILFTFLYLIRTPSAAPTPQSSPKKQPLAAPVAQQEQDGIHRQRIIGLADIHGDLPAMTSILRRMKLVDMRGEWIGGNAVIVQTGDLVDRGPALIAITRFWDTLRPQAEKAGGGVVNLLGNHEIMNALGDWRYVTKEDIASFGGERQRRAALSTGFIGQTWRHNYSITARVPFTQSFTSLPSSLTPTLPKTPRGSSSQLFLGDPTPPPASEDPFSHAAASFVHGGITPEYLSSLASEHPISKINALGSSILYSLLDTPAPLSLPRGSTEEQREFWSERGPMWNREYALDEDEDSICERAEKACRMLGVRRLIMGHTPHFGGIVSRCDGKILLIDTGISRAYGGAHSALEILYTLTPVEDSSEESSAFGSSKTSTKWIENEVVSAMYTGDRETVVLATSEREVEIPAA</sequence>
<dbReference type="InterPro" id="IPR029052">
    <property type="entry name" value="Metallo-depent_PP-like"/>
</dbReference>
<dbReference type="OrthoDB" id="5976022at2759"/>
<feature type="region of interest" description="Disordered" evidence="1">
    <location>
        <begin position="203"/>
        <end position="235"/>
    </location>
</feature>
<dbReference type="Proteomes" id="UP000193467">
    <property type="component" value="Unassembled WGS sequence"/>
</dbReference>
<dbReference type="PANTHER" id="PTHR46546:SF4">
    <property type="entry name" value="SHEWANELLA-LIKE PROTEIN PHOSPHATASE 1"/>
    <property type="match status" value="1"/>
</dbReference>
<dbReference type="InParanoid" id="A0A1Y2E2F6"/>
<dbReference type="FunCoup" id="A0A1Y2E2F6">
    <property type="interactions" value="4"/>
</dbReference>
<evidence type="ECO:0000313" key="4">
    <source>
        <dbReference type="Proteomes" id="UP000193467"/>
    </source>
</evidence>
<keyword evidence="4" id="KW-1185">Reference proteome</keyword>
<dbReference type="InterPro" id="IPR004843">
    <property type="entry name" value="Calcineurin-like_PHP"/>
</dbReference>
<evidence type="ECO:0000313" key="3">
    <source>
        <dbReference type="EMBL" id="ORY65637.1"/>
    </source>
</evidence>
<comment type="caution">
    <text evidence="3">The sequence shown here is derived from an EMBL/GenBank/DDBJ whole genome shotgun (WGS) entry which is preliminary data.</text>
</comment>
<gene>
    <name evidence="3" type="ORF">BCR35DRAFT_308573</name>
</gene>
<name>A0A1Y2E2F6_9BASI</name>
<dbReference type="EMBL" id="MCGR01000064">
    <property type="protein sequence ID" value="ORY65637.1"/>
    <property type="molecule type" value="Genomic_DNA"/>
</dbReference>
<dbReference type="AlphaFoldDB" id="A0A1Y2E2F6"/>
<reference evidence="3 4" key="1">
    <citation type="submission" date="2016-07" db="EMBL/GenBank/DDBJ databases">
        <title>Pervasive Adenine N6-methylation of Active Genes in Fungi.</title>
        <authorList>
            <consortium name="DOE Joint Genome Institute"/>
            <person name="Mondo S.J."/>
            <person name="Dannebaum R.O."/>
            <person name="Kuo R.C."/>
            <person name="Labutti K."/>
            <person name="Haridas S."/>
            <person name="Kuo A."/>
            <person name="Salamov A."/>
            <person name="Ahrendt S.R."/>
            <person name="Lipzen A."/>
            <person name="Sullivan W."/>
            <person name="Andreopoulos W.B."/>
            <person name="Clum A."/>
            <person name="Lindquist E."/>
            <person name="Daum C."/>
            <person name="Ramamoorthy G.K."/>
            <person name="Gryganskyi A."/>
            <person name="Culley D."/>
            <person name="Magnuson J.K."/>
            <person name="James T.Y."/>
            <person name="O'Malley M.A."/>
            <person name="Stajich J.E."/>
            <person name="Spatafora J.W."/>
            <person name="Visel A."/>
            <person name="Grigoriev I.V."/>
        </authorList>
    </citation>
    <scope>NUCLEOTIDE SEQUENCE [LARGE SCALE GENOMIC DNA]</scope>
    <source>
        <strain evidence="3 4">62-1032</strain>
    </source>
</reference>
<dbReference type="PANTHER" id="PTHR46546">
    <property type="entry name" value="SHEWANELLA-LIKE PROTEIN PHOSPHATASE 1"/>
    <property type="match status" value="1"/>
</dbReference>
<dbReference type="Gene3D" id="3.60.21.10">
    <property type="match status" value="1"/>
</dbReference>
<proteinExistence type="predicted"/>